<comment type="caution">
    <text evidence="1">The sequence shown here is derived from an EMBL/GenBank/DDBJ whole genome shotgun (WGS) entry which is preliminary data.</text>
</comment>
<dbReference type="AlphaFoldDB" id="A0AAN7SAJ5"/>
<organism evidence="1 2">
    <name type="scientific">Aquatica leii</name>
    <dbReference type="NCBI Taxonomy" id="1421715"/>
    <lineage>
        <taxon>Eukaryota</taxon>
        <taxon>Metazoa</taxon>
        <taxon>Ecdysozoa</taxon>
        <taxon>Arthropoda</taxon>
        <taxon>Hexapoda</taxon>
        <taxon>Insecta</taxon>
        <taxon>Pterygota</taxon>
        <taxon>Neoptera</taxon>
        <taxon>Endopterygota</taxon>
        <taxon>Coleoptera</taxon>
        <taxon>Polyphaga</taxon>
        <taxon>Elateriformia</taxon>
        <taxon>Elateroidea</taxon>
        <taxon>Lampyridae</taxon>
        <taxon>Luciolinae</taxon>
        <taxon>Aquatica</taxon>
    </lineage>
</organism>
<name>A0AAN7SAJ5_9COLE</name>
<sequence>MQWQKTWHKYPTKAKKQKLQITKYQNGTGGGPPINVEVDEKIMDLINPISVTGHTNVTESIVIFDSFPDLNQPSTSGTQKLEPPDTNDDLIVQDHDYVELVEQNAVHLQPAQNEVDTPKKTLKRTPGKIKKLQSSISAVESLQKQGDIKLELKETYYKKKLQLLEAQIKHQEEFDSEILKVKKEKIKLLKLIQISVDNLLNK</sequence>
<protein>
    <submittedName>
        <fullName evidence="1">Uncharacterized protein</fullName>
    </submittedName>
</protein>
<dbReference type="EMBL" id="JARPUR010000002">
    <property type="protein sequence ID" value="KAK4882061.1"/>
    <property type="molecule type" value="Genomic_DNA"/>
</dbReference>
<accession>A0AAN7SAJ5</accession>
<evidence type="ECO:0000313" key="2">
    <source>
        <dbReference type="Proteomes" id="UP001353858"/>
    </source>
</evidence>
<evidence type="ECO:0000313" key="1">
    <source>
        <dbReference type="EMBL" id="KAK4882061.1"/>
    </source>
</evidence>
<gene>
    <name evidence="1" type="ORF">RN001_005380</name>
</gene>
<proteinExistence type="predicted"/>
<keyword evidence="2" id="KW-1185">Reference proteome</keyword>
<reference evidence="2" key="1">
    <citation type="submission" date="2023-01" db="EMBL/GenBank/DDBJ databases">
        <title>Key to firefly adult light organ development and bioluminescence: homeobox transcription factors regulate luciferase expression and transportation to peroxisome.</title>
        <authorList>
            <person name="Fu X."/>
        </authorList>
    </citation>
    <scope>NUCLEOTIDE SEQUENCE [LARGE SCALE GENOMIC DNA]</scope>
</reference>
<dbReference type="Proteomes" id="UP001353858">
    <property type="component" value="Unassembled WGS sequence"/>
</dbReference>